<dbReference type="EMBL" id="CP018228">
    <property type="protein sequence ID" value="API52879.1"/>
    <property type="molecule type" value="Genomic_DNA"/>
</dbReference>
<dbReference type="AlphaFoldDB" id="A0A1L3ZB52"/>
<dbReference type="Proteomes" id="UP000183050">
    <property type="component" value="Chromosome"/>
</dbReference>
<name>A0A1L3ZB52_RHILE</name>
<organism evidence="1 2">
    <name type="scientific">Rhizobium leguminosarum</name>
    <dbReference type="NCBI Taxonomy" id="384"/>
    <lineage>
        <taxon>Bacteria</taxon>
        <taxon>Pseudomonadati</taxon>
        <taxon>Pseudomonadota</taxon>
        <taxon>Alphaproteobacteria</taxon>
        <taxon>Hyphomicrobiales</taxon>
        <taxon>Rhizobiaceae</taxon>
        <taxon>Rhizobium/Agrobacterium group</taxon>
        <taxon>Rhizobium</taxon>
    </lineage>
</organism>
<accession>A0A1L3ZB52</accession>
<proteinExistence type="predicted"/>
<dbReference type="RefSeq" id="WP_072639324.1">
    <property type="nucleotide sequence ID" value="NZ_CP018228.1"/>
</dbReference>
<gene>
    <name evidence="1" type="ORF">BMW22_15750</name>
</gene>
<evidence type="ECO:0000313" key="1">
    <source>
        <dbReference type="EMBL" id="API52879.1"/>
    </source>
</evidence>
<evidence type="ECO:0000313" key="2">
    <source>
        <dbReference type="Proteomes" id="UP000183050"/>
    </source>
</evidence>
<sequence>MIDPSTKAFCAEFGIEAVEGTAYPKLGQTRAIATVEKLRAKDEGIARLVMTTLAETRNNLACVDSVSLWATYFLVRKFRAEIESDPSAWLDAWDRMPVGFLQSRAQELSGTFHQKDALGGLLYERLRRVYGQQDLLEA</sequence>
<reference evidence="1 2" key="1">
    <citation type="submission" date="2016-11" db="EMBL/GenBank/DDBJ databases">
        <title>Rhizobium leguminosarum bv. viciae strain Vaf12 isolated from Vavilovia formosa root nodules from Russia, Dagestan.</title>
        <authorList>
            <person name="Kimeklis A."/>
        </authorList>
    </citation>
    <scope>NUCLEOTIDE SEQUENCE [LARGE SCALE GENOMIC DNA]</scope>
    <source>
        <strain evidence="1 2">Vaf-108</strain>
    </source>
</reference>
<protein>
    <submittedName>
        <fullName evidence="1">Uncharacterized protein</fullName>
    </submittedName>
</protein>